<dbReference type="EMBL" id="JBHRZT010000052">
    <property type="protein sequence ID" value="MFC3884082.1"/>
    <property type="molecule type" value="Genomic_DNA"/>
</dbReference>
<sequence>MYWNKRNAPEEEKEQVAIWECQAENCLGWMRKNFALEDHPNCPLCGNTMKSGERLLHNLVNPRNHTV</sequence>
<evidence type="ECO:0000313" key="2">
    <source>
        <dbReference type="Proteomes" id="UP001595752"/>
    </source>
</evidence>
<dbReference type="Pfam" id="PF14169">
    <property type="entry name" value="YdjO"/>
    <property type="match status" value="1"/>
</dbReference>
<protein>
    <submittedName>
        <fullName evidence="1">Cold-shock protein</fullName>
    </submittedName>
</protein>
<name>A0ABV8B4K5_9BACI</name>
<comment type="caution">
    <text evidence="1">The sequence shown here is derived from an EMBL/GenBank/DDBJ whole genome shotgun (WGS) entry which is preliminary data.</text>
</comment>
<dbReference type="Proteomes" id="UP001595752">
    <property type="component" value="Unassembled WGS sequence"/>
</dbReference>
<dbReference type="RefSeq" id="WP_377915198.1">
    <property type="nucleotide sequence ID" value="NZ_JBHRZT010000052.1"/>
</dbReference>
<evidence type="ECO:0000313" key="1">
    <source>
        <dbReference type="EMBL" id="MFC3884082.1"/>
    </source>
</evidence>
<reference evidence="2" key="1">
    <citation type="journal article" date="2019" name="Int. J. Syst. Evol. Microbiol.">
        <title>The Global Catalogue of Microorganisms (GCM) 10K type strain sequencing project: providing services to taxonomists for standard genome sequencing and annotation.</title>
        <authorList>
            <consortium name="The Broad Institute Genomics Platform"/>
            <consortium name="The Broad Institute Genome Sequencing Center for Infectious Disease"/>
            <person name="Wu L."/>
            <person name="Ma J."/>
        </authorList>
    </citation>
    <scope>NUCLEOTIDE SEQUENCE [LARGE SCALE GENOMIC DNA]</scope>
    <source>
        <strain evidence="2">CCUG 61889</strain>
    </source>
</reference>
<proteinExistence type="predicted"/>
<gene>
    <name evidence="1" type="ORF">ACFOU2_11510</name>
</gene>
<dbReference type="InterPro" id="IPR025916">
    <property type="entry name" value="YdjO"/>
</dbReference>
<accession>A0ABV8B4K5</accession>
<organism evidence="1 2">
    <name type="scientific">Bacillus songklensis</name>
    <dbReference type="NCBI Taxonomy" id="1069116"/>
    <lineage>
        <taxon>Bacteria</taxon>
        <taxon>Bacillati</taxon>
        <taxon>Bacillota</taxon>
        <taxon>Bacilli</taxon>
        <taxon>Bacillales</taxon>
        <taxon>Bacillaceae</taxon>
        <taxon>Bacillus</taxon>
    </lineage>
</organism>
<keyword evidence="2" id="KW-1185">Reference proteome</keyword>